<dbReference type="Proteomes" id="UP000184501">
    <property type="component" value="Unassembled WGS sequence"/>
</dbReference>
<protein>
    <submittedName>
        <fullName evidence="2">Tetratricopeptide repeat-containing protein</fullName>
    </submittedName>
</protein>
<dbReference type="OrthoDB" id="3311584at2"/>
<dbReference type="SUPFAM" id="SSF52540">
    <property type="entry name" value="P-loop containing nucleoside triphosphate hydrolases"/>
    <property type="match status" value="1"/>
</dbReference>
<dbReference type="SUPFAM" id="SSF48452">
    <property type="entry name" value="TPR-like"/>
    <property type="match status" value="1"/>
</dbReference>
<dbReference type="InterPro" id="IPR011990">
    <property type="entry name" value="TPR-like_helical_dom_sf"/>
</dbReference>
<proteinExistence type="predicted"/>
<dbReference type="Gene3D" id="1.10.8.430">
    <property type="entry name" value="Helical domain of apoptotic protease-activating factors"/>
    <property type="match status" value="1"/>
</dbReference>
<accession>A0A1M5Q7A7</accession>
<dbReference type="STRING" id="2017.SAMN05444320_12210"/>
<sequence>MDGEKHQDPPHDAPAHANVVHDVSGTVVQIGRVDRASFQISEPPPEVVPRQLPPKPVWFVNRDAELAVLGAGLERGRTRGRPAVAVLSGPEGIGRTRLGLHWAHQVRDRFADGQLWTDLGSVRRRGGSGISDVVGDFLRALGTDEKWIPPDLAGRVNLFRTRTANRSVLVVIDNAANSAEITPLLPSSGNSAVVVTTHWELDELVADGAEALRLAPLGDEDGVRLLAKFVGEDRTSAEREAAADLVRLCGGLPLALRVIGARLRRRRTQSIAALVRELRADPSLLDRLSMEGKAVVSAACDTSYRDLPEPARRLYRVLGLHPGPRFCREVVVAAVDLPAETVDELLDTLYRSHLVEEDRSGRFRFHHELIRVHAAGRARDEESLDERNRITERIVRWYLRAAAAADLLVMKKRMRRADHSSLVADWMPPFDSATALQWMDDERANLVDAVRVAAKQGWDELVWQLTEALWVLFLHRKHYHDWEETHRLAIEAASRCGNRWAEARMRSQLARALREQKKWAKAHEELSQARSAAEEAGDRQLLASVVEFIGLTHYDQGDYPSALAAFEWSLAVNEELVREKLTNARGVALQTQFIGRTLNQLGEYAAAVEKFERARDLLTELRDDRTRARVLTGLGEVYRNLGRDRDARVVLSEAAETMRRLGAWGYESEALELLVDLPGDDEGRVDNLRRLVEIHASTGSPRTEEYQARLAKITG</sequence>
<name>A0A1M5Q7A7_STRHI</name>
<reference evidence="2 3" key="1">
    <citation type="submission" date="2016-11" db="EMBL/GenBank/DDBJ databases">
        <authorList>
            <person name="Jaros S."/>
            <person name="Januszkiewicz K."/>
            <person name="Wedrychowicz H."/>
        </authorList>
    </citation>
    <scope>NUCLEOTIDE SEQUENCE [LARGE SCALE GENOMIC DNA]</scope>
    <source>
        <strain evidence="2 3">DSM 44523</strain>
    </source>
</reference>
<dbReference type="Gene3D" id="1.25.40.10">
    <property type="entry name" value="Tetratricopeptide repeat domain"/>
    <property type="match status" value="2"/>
</dbReference>
<feature type="repeat" description="TPR" evidence="1">
    <location>
        <begin position="543"/>
        <end position="576"/>
    </location>
</feature>
<keyword evidence="1" id="KW-0802">TPR repeat</keyword>
<dbReference type="Gene3D" id="3.40.50.300">
    <property type="entry name" value="P-loop containing nucleotide triphosphate hydrolases"/>
    <property type="match status" value="1"/>
</dbReference>
<evidence type="ECO:0000256" key="1">
    <source>
        <dbReference type="PROSITE-ProRule" id="PRU00339"/>
    </source>
</evidence>
<dbReference type="SMART" id="SM00028">
    <property type="entry name" value="TPR"/>
    <property type="match status" value="4"/>
</dbReference>
<dbReference type="PANTHER" id="PTHR47691:SF3">
    <property type="entry name" value="HTH-TYPE TRANSCRIPTIONAL REGULATOR RV0890C-RELATED"/>
    <property type="match status" value="1"/>
</dbReference>
<evidence type="ECO:0000313" key="2">
    <source>
        <dbReference type="EMBL" id="SHH09639.1"/>
    </source>
</evidence>
<dbReference type="Pfam" id="PF13424">
    <property type="entry name" value="TPR_12"/>
    <property type="match status" value="2"/>
</dbReference>
<dbReference type="InterPro" id="IPR027417">
    <property type="entry name" value="P-loop_NTPase"/>
</dbReference>
<dbReference type="GO" id="GO:0043531">
    <property type="term" value="F:ADP binding"/>
    <property type="evidence" value="ECO:0007669"/>
    <property type="project" value="InterPro"/>
</dbReference>
<dbReference type="EMBL" id="FQVN01000022">
    <property type="protein sequence ID" value="SHH09639.1"/>
    <property type="molecule type" value="Genomic_DNA"/>
</dbReference>
<dbReference type="AlphaFoldDB" id="A0A1M5Q7A7"/>
<dbReference type="InterPro" id="IPR019734">
    <property type="entry name" value="TPR_rpt"/>
</dbReference>
<dbReference type="PRINTS" id="PR00364">
    <property type="entry name" value="DISEASERSIST"/>
</dbReference>
<dbReference type="InterPro" id="IPR042197">
    <property type="entry name" value="Apaf_helical"/>
</dbReference>
<dbReference type="RefSeq" id="WP_083960395.1">
    <property type="nucleotide sequence ID" value="NZ_FQVN01000022.1"/>
</dbReference>
<keyword evidence="3" id="KW-1185">Reference proteome</keyword>
<dbReference type="PANTHER" id="PTHR47691">
    <property type="entry name" value="REGULATOR-RELATED"/>
    <property type="match status" value="1"/>
</dbReference>
<dbReference type="PROSITE" id="PS50005">
    <property type="entry name" value="TPR"/>
    <property type="match status" value="1"/>
</dbReference>
<evidence type="ECO:0000313" key="3">
    <source>
        <dbReference type="Proteomes" id="UP000184501"/>
    </source>
</evidence>
<gene>
    <name evidence="2" type="ORF">SAMN05444320_12210</name>
</gene>
<organism evidence="2 3">
    <name type="scientific">Streptoalloteichus hindustanus</name>
    <dbReference type="NCBI Taxonomy" id="2017"/>
    <lineage>
        <taxon>Bacteria</taxon>
        <taxon>Bacillati</taxon>
        <taxon>Actinomycetota</taxon>
        <taxon>Actinomycetes</taxon>
        <taxon>Pseudonocardiales</taxon>
        <taxon>Pseudonocardiaceae</taxon>
        <taxon>Streptoalloteichus</taxon>
    </lineage>
</organism>